<dbReference type="AlphaFoldDB" id="A0A0J6CLC3"/>
<gene>
    <name evidence="6" type="ORF">AB986_14130</name>
</gene>
<dbReference type="SUPFAM" id="SSF52833">
    <property type="entry name" value="Thioredoxin-like"/>
    <property type="match status" value="1"/>
</dbReference>
<evidence type="ECO:0000259" key="5">
    <source>
        <dbReference type="PROSITE" id="PS51352"/>
    </source>
</evidence>
<dbReference type="EMBL" id="LELK01000004">
    <property type="protein sequence ID" value="KMM37031.1"/>
    <property type="molecule type" value="Genomic_DNA"/>
</dbReference>
<evidence type="ECO:0000256" key="3">
    <source>
        <dbReference type="PIRSR" id="PIRSR603782-1"/>
    </source>
</evidence>
<keyword evidence="2 3" id="KW-0186">Copper</keyword>
<dbReference type="PROSITE" id="PS51352">
    <property type="entry name" value="THIOREDOXIN_2"/>
    <property type="match status" value="1"/>
</dbReference>
<dbReference type="InterPro" id="IPR036249">
    <property type="entry name" value="Thioredoxin-like_sf"/>
</dbReference>
<protein>
    <recommendedName>
        <fullName evidence="5">Thioredoxin domain-containing protein</fullName>
    </recommendedName>
</protein>
<feature type="domain" description="Thioredoxin" evidence="5">
    <location>
        <begin position="26"/>
        <end position="192"/>
    </location>
</feature>
<dbReference type="GO" id="GO:0046872">
    <property type="term" value="F:metal ion binding"/>
    <property type="evidence" value="ECO:0007669"/>
    <property type="project" value="UniProtKB-KW"/>
</dbReference>
<dbReference type="PANTHER" id="PTHR12151:SF25">
    <property type="entry name" value="LINALOOL DEHYDRATASE_ISOMERASE DOMAIN-CONTAINING PROTEIN"/>
    <property type="match status" value="1"/>
</dbReference>
<dbReference type="OrthoDB" id="9811998at2"/>
<dbReference type="CDD" id="cd02968">
    <property type="entry name" value="SCO"/>
    <property type="match status" value="1"/>
</dbReference>
<evidence type="ECO:0000256" key="4">
    <source>
        <dbReference type="PIRSR" id="PIRSR603782-2"/>
    </source>
</evidence>
<name>A0A0J6CLC3_9BACL</name>
<keyword evidence="4" id="KW-1015">Disulfide bond</keyword>
<organism evidence="6 7">
    <name type="scientific">Guptibacillus hwajinpoensis</name>
    <dbReference type="NCBI Taxonomy" id="208199"/>
    <lineage>
        <taxon>Bacteria</taxon>
        <taxon>Bacillati</taxon>
        <taxon>Bacillota</taxon>
        <taxon>Bacilli</taxon>
        <taxon>Bacillales</taxon>
        <taxon>Guptibacillaceae</taxon>
        <taxon>Guptibacillus</taxon>
    </lineage>
</organism>
<dbReference type="RefSeq" id="WP_048311782.1">
    <property type="nucleotide sequence ID" value="NZ_CP119526.1"/>
</dbReference>
<dbReference type="InterPro" id="IPR003782">
    <property type="entry name" value="SCO1/SenC"/>
</dbReference>
<dbReference type="Pfam" id="PF02630">
    <property type="entry name" value="SCO1-SenC"/>
    <property type="match status" value="1"/>
</dbReference>
<comment type="similarity">
    <text evidence="1">Belongs to the SCO1/2 family.</text>
</comment>
<feature type="binding site" evidence="3">
    <location>
        <position position="152"/>
    </location>
    <ligand>
        <name>Cu cation</name>
        <dbReference type="ChEBI" id="CHEBI:23378"/>
    </ligand>
</feature>
<evidence type="ECO:0000313" key="6">
    <source>
        <dbReference type="EMBL" id="KMM37031.1"/>
    </source>
</evidence>
<reference evidence="6" key="1">
    <citation type="submission" date="2015-06" db="EMBL/GenBank/DDBJ databases">
        <authorList>
            <person name="Liu B."/>
            <person name="Wang J."/>
            <person name="Zhu Y."/>
            <person name="Liu G."/>
            <person name="Chen Q."/>
            <person name="Zheng C."/>
            <person name="Che J."/>
            <person name="Ge C."/>
            <person name="Shi H."/>
            <person name="Pan Z."/>
            <person name="Liu X."/>
        </authorList>
    </citation>
    <scope>NUCLEOTIDE SEQUENCE [LARGE SCALE GENOMIC DNA]</scope>
    <source>
        <strain evidence="6">DSM 16346</strain>
    </source>
</reference>
<comment type="caution">
    <text evidence="6">The sequence shown here is derived from an EMBL/GenBank/DDBJ whole genome shotgun (WGS) entry which is preliminary data.</text>
</comment>
<evidence type="ECO:0000313" key="7">
    <source>
        <dbReference type="Proteomes" id="UP000035996"/>
    </source>
</evidence>
<dbReference type="InterPro" id="IPR013766">
    <property type="entry name" value="Thioredoxin_domain"/>
</dbReference>
<accession>A0A0J6CLC3</accession>
<evidence type="ECO:0000256" key="2">
    <source>
        <dbReference type="ARBA" id="ARBA00023008"/>
    </source>
</evidence>
<evidence type="ECO:0000256" key="1">
    <source>
        <dbReference type="ARBA" id="ARBA00010996"/>
    </source>
</evidence>
<feature type="disulfide bond" description="Redox-active" evidence="4">
    <location>
        <begin position="62"/>
        <end position="66"/>
    </location>
</feature>
<dbReference type="Proteomes" id="UP000035996">
    <property type="component" value="Unassembled WGS sequence"/>
</dbReference>
<dbReference type="PATRIC" id="fig|157733.3.peg.887"/>
<feature type="binding site" evidence="3">
    <location>
        <position position="62"/>
    </location>
    <ligand>
        <name>Cu cation</name>
        <dbReference type="ChEBI" id="CHEBI:23378"/>
    </ligand>
</feature>
<keyword evidence="3" id="KW-0479">Metal-binding</keyword>
<sequence>MRKMIYLFLFLLGFCLVYFFWPQDELPVIKKVNSFELISTEEETYQLDNSKVKIISFFYTNCPDICPLTLSDMKELQTTLKEEGLFETEVELVAITLDPEVDDLAKIKEYALLYDADVQGWKWLSGSKEKIEEVTTTFNMVAKKMDDGFVTHSTNMYLVDGKQQIRGIYDMATIKQNVDNDKIMEDVHALLQ</sequence>
<feature type="binding site" evidence="3">
    <location>
        <position position="66"/>
    </location>
    <ligand>
        <name>Cu cation</name>
        <dbReference type="ChEBI" id="CHEBI:23378"/>
    </ligand>
</feature>
<dbReference type="Gene3D" id="3.40.30.10">
    <property type="entry name" value="Glutaredoxin"/>
    <property type="match status" value="1"/>
</dbReference>
<dbReference type="STRING" id="157733.AB986_14130"/>
<keyword evidence="7" id="KW-1185">Reference proteome</keyword>
<dbReference type="PANTHER" id="PTHR12151">
    <property type="entry name" value="ELECTRON TRANSPORT PROTIN SCO1/SENC FAMILY MEMBER"/>
    <property type="match status" value="1"/>
</dbReference>
<proteinExistence type="inferred from homology"/>